<dbReference type="EMBL" id="CAXIEN010000002">
    <property type="protein sequence ID" value="CAL1261462.1"/>
    <property type="molecule type" value="Genomic_DNA"/>
</dbReference>
<dbReference type="AlphaFoldDB" id="A0AAV1YRU2"/>
<organism evidence="1 2">
    <name type="scientific">Larinioides sclopetarius</name>
    <dbReference type="NCBI Taxonomy" id="280406"/>
    <lineage>
        <taxon>Eukaryota</taxon>
        <taxon>Metazoa</taxon>
        <taxon>Ecdysozoa</taxon>
        <taxon>Arthropoda</taxon>
        <taxon>Chelicerata</taxon>
        <taxon>Arachnida</taxon>
        <taxon>Araneae</taxon>
        <taxon>Araneomorphae</taxon>
        <taxon>Entelegynae</taxon>
        <taxon>Araneoidea</taxon>
        <taxon>Araneidae</taxon>
        <taxon>Larinioides</taxon>
    </lineage>
</organism>
<evidence type="ECO:0000313" key="1">
    <source>
        <dbReference type="EMBL" id="CAL1261462.1"/>
    </source>
</evidence>
<accession>A0AAV1YRU2</accession>
<proteinExistence type="predicted"/>
<dbReference type="Proteomes" id="UP001497382">
    <property type="component" value="Unassembled WGS sequence"/>
</dbReference>
<gene>
    <name evidence="1" type="ORF">LARSCL_LOCUS409</name>
</gene>
<evidence type="ECO:0000313" key="2">
    <source>
        <dbReference type="Proteomes" id="UP001497382"/>
    </source>
</evidence>
<keyword evidence="2" id="KW-1185">Reference proteome</keyword>
<sequence length="47" mass="5576">MQMIALSIPFLLQENQIGKRKKVVDFEIGYLMSLGSFQFYENHLKIR</sequence>
<name>A0AAV1YRU2_9ARAC</name>
<reference evidence="1 2" key="1">
    <citation type="submission" date="2024-04" db="EMBL/GenBank/DDBJ databases">
        <authorList>
            <person name="Rising A."/>
            <person name="Reimegard J."/>
            <person name="Sonavane S."/>
            <person name="Akerstrom W."/>
            <person name="Nylinder S."/>
            <person name="Hedman E."/>
            <person name="Kallberg Y."/>
        </authorList>
    </citation>
    <scope>NUCLEOTIDE SEQUENCE [LARGE SCALE GENOMIC DNA]</scope>
</reference>
<protein>
    <submittedName>
        <fullName evidence="1">Uncharacterized protein</fullName>
    </submittedName>
</protein>
<comment type="caution">
    <text evidence="1">The sequence shown here is derived from an EMBL/GenBank/DDBJ whole genome shotgun (WGS) entry which is preliminary data.</text>
</comment>
<feature type="non-terminal residue" evidence="1">
    <location>
        <position position="47"/>
    </location>
</feature>